<evidence type="ECO:0000256" key="5">
    <source>
        <dbReference type="SAM" id="MobiDB-lite"/>
    </source>
</evidence>
<name>A0A0U3HUM5_9GAMM</name>
<evidence type="ECO:0000313" key="9">
    <source>
        <dbReference type="Proteomes" id="UP000069015"/>
    </source>
</evidence>
<dbReference type="KEGG" id="prr:AT705_18075"/>
<dbReference type="NCBIfam" id="TIGR01643">
    <property type="entry name" value="YD_repeat_2x"/>
    <property type="match status" value="1"/>
</dbReference>
<dbReference type="PANTHER" id="PTHR32305">
    <property type="match status" value="1"/>
</dbReference>
<dbReference type="SUPFAM" id="SSF69318">
    <property type="entry name" value="Integrin alpha N-terminal domain"/>
    <property type="match status" value="1"/>
</dbReference>
<evidence type="ECO:0000256" key="3">
    <source>
        <dbReference type="ARBA" id="ARBA00022729"/>
    </source>
</evidence>
<dbReference type="Pfam" id="PF13517">
    <property type="entry name" value="FG-GAP_3"/>
    <property type="match status" value="1"/>
</dbReference>
<evidence type="ECO:0000256" key="4">
    <source>
        <dbReference type="ARBA" id="ARBA00023026"/>
    </source>
</evidence>
<evidence type="ECO:0000256" key="2">
    <source>
        <dbReference type="ARBA" id="ARBA00022525"/>
    </source>
</evidence>
<evidence type="ECO:0000259" key="7">
    <source>
        <dbReference type="Pfam" id="PF12256"/>
    </source>
</evidence>
<keyword evidence="4" id="KW-0843">Virulence</keyword>
<keyword evidence="2" id="KW-0964">Secreted</keyword>
<reference evidence="8 9" key="1">
    <citation type="submission" date="2015-12" db="EMBL/GenBank/DDBJ databases">
        <title>Complete genome sequence of Pseudoalteromonas rubra SCSIO 6842, harboring a conjugative plasmid.</title>
        <authorList>
            <person name="Li B."/>
            <person name="Wang X."/>
        </authorList>
    </citation>
    <scope>NUCLEOTIDE SEQUENCE [LARGE SCALE GENOMIC DNA]</scope>
    <source>
        <strain evidence="8 9">SCSIO 6842</strain>
    </source>
</reference>
<dbReference type="RefSeq" id="WP_058797651.1">
    <property type="nucleotide sequence ID" value="NZ_CP013611.1"/>
</dbReference>
<organism evidence="8 9">
    <name type="scientific">Pseudoalteromonas rubra</name>
    <dbReference type="NCBI Taxonomy" id="43658"/>
    <lineage>
        <taxon>Bacteria</taxon>
        <taxon>Pseudomonadati</taxon>
        <taxon>Pseudomonadota</taxon>
        <taxon>Gammaproteobacteria</taxon>
        <taxon>Alteromonadales</taxon>
        <taxon>Pseudoalteromonadaceae</taxon>
        <taxon>Pseudoalteromonas</taxon>
    </lineage>
</organism>
<dbReference type="Proteomes" id="UP000069015">
    <property type="component" value="Chromosome 1"/>
</dbReference>
<proteinExistence type="predicted"/>
<dbReference type="GO" id="GO:0005737">
    <property type="term" value="C:cytoplasm"/>
    <property type="evidence" value="ECO:0007669"/>
    <property type="project" value="InterPro"/>
</dbReference>
<feature type="domain" description="Insecticide toxin TcdB middle/N-terminal" evidence="7">
    <location>
        <begin position="865"/>
        <end position="999"/>
    </location>
</feature>
<evidence type="ECO:0000313" key="8">
    <source>
        <dbReference type="EMBL" id="ALU44680.1"/>
    </source>
</evidence>
<accession>A0A0U3HUM5</accession>
<dbReference type="Gene3D" id="2.180.10.10">
    <property type="entry name" value="RHS repeat-associated core"/>
    <property type="match status" value="2"/>
</dbReference>
<dbReference type="InterPro" id="IPR028994">
    <property type="entry name" value="Integrin_alpha_N"/>
</dbReference>
<dbReference type="InterPro" id="IPR013517">
    <property type="entry name" value="FG-GAP"/>
</dbReference>
<dbReference type="Gene3D" id="2.130.10.130">
    <property type="entry name" value="Integrin alpha, N-terminal"/>
    <property type="match status" value="2"/>
</dbReference>
<dbReference type="InterPro" id="IPR006530">
    <property type="entry name" value="YD"/>
</dbReference>
<dbReference type="EMBL" id="CP013611">
    <property type="protein sequence ID" value="ALU44680.1"/>
    <property type="molecule type" value="Genomic_DNA"/>
</dbReference>
<keyword evidence="3 6" id="KW-0732">Signal</keyword>
<dbReference type="InterPro" id="IPR022385">
    <property type="entry name" value="Rhs_assc_core"/>
</dbReference>
<evidence type="ECO:0000256" key="1">
    <source>
        <dbReference type="ARBA" id="ARBA00004613"/>
    </source>
</evidence>
<dbReference type="PANTHER" id="PTHR32305:SF15">
    <property type="entry name" value="PROTEIN RHSA-RELATED"/>
    <property type="match status" value="1"/>
</dbReference>
<dbReference type="InterPro" id="IPR013783">
    <property type="entry name" value="Ig-like_fold"/>
</dbReference>
<comment type="subcellular location">
    <subcellularLocation>
        <location evidence="1">Secreted</location>
    </subcellularLocation>
</comment>
<dbReference type="Pfam" id="PF03534">
    <property type="entry name" value="SpvB"/>
    <property type="match status" value="1"/>
</dbReference>
<feature type="region of interest" description="Disordered" evidence="5">
    <location>
        <begin position="1823"/>
        <end position="1843"/>
    </location>
</feature>
<sequence>MKRRLISVRRSAMLLALMGFNSMASTDKPTSYTLKWSEVEGASHYLLEEKQSDGSWKGVHEQQTAEQQATISKTSHGKYTYRVSGCITDSSQTVHCGEEIAEYSDPLTIDTANIVPGDDIFNFFAATNDSNLVDLPAPGTGNITAVTPGQFRIDESGNATYHIPFDLPIGPAGVKPELGLSYSSSNTHIGTAGIGWSLSGLSVIARCPKSHFYDKLGNTFVEDVQLDQNDAFCVDGQRLIEIENGKFRTEQDTFTEYQISLSGSEVLGFTATTKSNDTYYYGEPDTLASTVTSNSVKTIQSELTGNLAIANTWALSAVSDLYGNQINYQYMTSNQQVTLQKITYGQVEVILNHSTLGLGAKYGYRLGQRYQQSQYLTSASIQVNKKHYRYYDLKYNTVNNNKYLTSVTLQRDANQGKARAVTFTWDNSAPEFNNVADSTLDLSDIDNAYAKVTRILDLNGDGYSDLIAPTSDKNWKVKFGNDDGSESISVAIANDPSSHYSFKNAQVTDFNGDGRQDLIIPVHSDQHIVWQVIYYEPKETSIESCEGGANATWNRERARELGFCRTVVIKTNLKSKELFRTPNNRSGNAEYLAVDNIRFADVNGDGLLDLTYLVHNRRANQFSWIENSSVVARLNLANSGGTAHFGDEIELLNSDDYKQDTTKESRFVALEWAEHNGDGLSDAVAVMAEYIYGTINMGHYGSGIIAGNIHQRHAVFTNKGLSFDSYSTFASESLEGTKYSSSQSDILEPEIKLSDLNRDGLTDVIYKDNGHWYGAVSNGVGHLSTKLISPLNDKKKEDFLFMDFDSDGGVDLVVYDEKSKYWQVYETRSNTSDYGFYETEKYTGNRSAGDRYRAILTLQKSDEDAIQYGDFDGDGATDWALYSSSGKEWRMYHQNYQKFGQLYKRNAIHSFTDGMGNTTSVEYKPLTDASVYEGVVEARFPILSITNPIYVVSKATSPSGSSSGGVASIDYVYANMAFHGQGRGFLGFGRLTTIDSRHSDYYMVSSTEYSQGFDETQEKKTYLKSPQLVGMPLSTRQTMVSKSDSTEILLSESSNRYETITTVAGSDPNVVRGPYFTFVKTSVESSYLLDTPEGGQVYTSGALKSKTTTTQSFDHHGNLTKSEVKVTDSVNNTYTTTTENDYSNAPADCPDASALNSFGGDYARFGRLTCTKVTKEAVARTTETRFSAFGYNSKGVLAAEVVNANDDNLKVTTTYGFDSYGNRTSTKVSAKQLQHNNAFGNKPTFGEAFSRESRVKYDEQGRFIEYEVNAAGHAICYERDSTSGLVTSKRTHLVEGSDPGSDLCAQSGGMETTYHYNLLGQLVGEKSPSNIVTAITREINSVGLKETVNRSGKQPKVTQYNKMGNPISEITYGFDANKTSVVYISYDDFGRVYRQSVPMQGSAHGLLLSGLPQSKLIFTEYDVLGRVIKTTSPSFNGESVTVTTKYDGSVVFETHSSGDKTTVKRKSYNALGELVSVTDNSGHQDASGIVYGYDVHGQLKTTRDGKNNLVAMSYDVLGNKTSMQDPDKGNWQYAYNGFGELKWQKDAKGSVTWYNYDALGRTTARIDSAQSDFSAQSRCFSYDTLGVGTLESEKVVSGRSCDVDANKEFEKTYQYDALYRPEAVATTVYNSSKDNYTVKQSTSYDALGRVYLKRLSETFAVGYKYNARGFKYQEVGLRYNPQTHKVDETTLKTISTVNHRNQVTSETYAGQTLSYGYDEYTGLNNGLTASGIQTGRDGAQGFSAAYQYNGFGQLSTRTFTNLYSKASEETFTYDGLNRLSTATTRFGTASQSYHYCYDVLGNMLKKRSDTACGTGTNRFEYGSSTRTNGNAGPHALRLDNKTGKTYHYDNNGNMTSDGERTLRYSGFDKVTQIQKNNALRVDFSYGAGLSRYYRKDTYLSGADEAKGKVNRETYYLGAYQRIETDSGEVTKQYHIGNMQITENMITGKVTHKLLVRDHLGSVLAVSEINANHTAGILVQTFRYDPFGQQYAMSEGLGSLFEGYMRQGFTGHEMLNEVNIIHMNGRIYDPTLGRFLQADPYIQAPQNSQSYNRYSYVLNNPLSYTDPSGYFFNPLKKLGRNIIRAATKIFGKEVVNIVGTIVATVYGGPAGAAIWTYEYNRAMGVPSSGALKAAAISYVTASAFQQIGKHFDALSGATPESTVSFGGSMLTGSQVAQQIFAHAMVGGISSTLQGGKFGHGFFSAGVTKGAGGAFLPGSADIGGALDLAKNTVISAMIGGTASVISGGKFSNGARTAAMQYLLNQAGKVDYAKIREDMWRTLGEHWDSIWEEQKMVASNPNAAKVVVGAVGLVTCPINGCSVAAYAISGLTLSDGLIEGSTVETVLNQTELVSPQTASKAGSAVSIATGAYGFSGAIKGIGTRAITGNGLSNKVQVPLTVVDTTVFQLELQGNIDKISN</sequence>
<dbReference type="InterPro" id="IPR022045">
    <property type="entry name" value="TcdB_toxin_mid/N"/>
</dbReference>
<dbReference type="InterPro" id="IPR003284">
    <property type="entry name" value="Sal_SpvB"/>
</dbReference>
<gene>
    <name evidence="8" type="ORF">AT705_18075</name>
</gene>
<dbReference type="GO" id="GO:0005576">
    <property type="term" value="C:extracellular region"/>
    <property type="evidence" value="ECO:0007669"/>
    <property type="project" value="UniProtKB-SubCell"/>
</dbReference>
<evidence type="ECO:0000256" key="6">
    <source>
        <dbReference type="SAM" id="SignalP"/>
    </source>
</evidence>
<feature type="chain" id="PRO_5006839572" description="Insecticide toxin TcdB middle/N-terminal domain-containing protein" evidence="6">
    <location>
        <begin position="25"/>
        <end position="2417"/>
    </location>
</feature>
<dbReference type="Pfam" id="PF12256">
    <property type="entry name" value="TcdB_toxin_midN"/>
    <property type="match status" value="1"/>
</dbReference>
<dbReference type="NCBIfam" id="TIGR03696">
    <property type="entry name" value="Rhs_assc_core"/>
    <property type="match status" value="1"/>
</dbReference>
<dbReference type="InterPro" id="IPR050708">
    <property type="entry name" value="T6SS_VgrG/RHS"/>
</dbReference>
<feature type="signal peptide" evidence="6">
    <location>
        <begin position="1"/>
        <end position="24"/>
    </location>
</feature>
<dbReference type="Gene3D" id="2.60.40.10">
    <property type="entry name" value="Immunoglobulins"/>
    <property type="match status" value="1"/>
</dbReference>
<protein>
    <recommendedName>
        <fullName evidence="7">Insecticide toxin TcdB middle/N-terminal domain-containing protein</fullName>
    </recommendedName>
</protein>